<dbReference type="InterPro" id="IPR003395">
    <property type="entry name" value="RecF/RecN/SMC_N"/>
</dbReference>
<comment type="caution">
    <text evidence="16">The sequence shown here is derived from an EMBL/GenBank/DDBJ whole genome shotgun (WGS) entry which is preliminary data.</text>
</comment>
<evidence type="ECO:0000256" key="2">
    <source>
        <dbReference type="ARBA" id="ARBA00008016"/>
    </source>
</evidence>
<evidence type="ECO:0000256" key="1">
    <source>
        <dbReference type="ARBA" id="ARBA00004496"/>
    </source>
</evidence>
<feature type="domain" description="RecF/RecN/SMC N-terminal" evidence="15">
    <location>
        <begin position="3"/>
        <end position="344"/>
    </location>
</feature>
<keyword evidence="11 12" id="KW-0742">SOS response</keyword>
<accession>A0A9D1IQ59</accession>
<sequence length="402" mass="45201">MQVTGLKVSQFRNIRQMELHPCPGVNVIYGENGQGKSNLLEAIWLFTGAGSFRQSKLHEMIRIGETASVLELEFADAQREQTGWMKLSGRKEVQFNRIPCRSQSEIAGHFYGVVFSPSDLDLIQGGPKYRRQFCDDAISQLRPQYAEYLEGYRKVLEQRNSLLKEILRQPSLQDTLFLWDEQLARLGTIISLYRKDYLHKLGRFCQPLYQGLSGGKESFFLGYLSSAFENLDQLTSYTPETVALYQKKLADGLETDLRQGSTSVGIHRDDLDIQVNGLSVRVYGSQGQQRSSVLAMKFGEASMIRRITGEQPVLLLDDVMSELDPSRQAYILNHIKDTQVFLTCCDPAGPLRMKEGKSFQIQNGALILEEQRGQESGREEKEDVSVFGPGHGGGQPDGDGDL</sequence>
<evidence type="ECO:0000256" key="12">
    <source>
        <dbReference type="HAMAP-Rule" id="MF_00365"/>
    </source>
</evidence>
<feature type="binding site" evidence="12">
    <location>
        <begin position="30"/>
        <end position="37"/>
    </location>
    <ligand>
        <name>ATP</name>
        <dbReference type="ChEBI" id="CHEBI:30616"/>
    </ligand>
</feature>
<comment type="function">
    <text evidence="12 13">The RecF protein is involved in DNA metabolism; it is required for DNA replication and normal SOS inducibility. RecF binds preferentially to single-stranded, linear DNA. It also seems to bind ATP.</text>
</comment>
<dbReference type="GO" id="GO:0005737">
    <property type="term" value="C:cytoplasm"/>
    <property type="evidence" value="ECO:0007669"/>
    <property type="project" value="UniProtKB-SubCell"/>
</dbReference>
<dbReference type="HAMAP" id="MF_00365">
    <property type="entry name" value="RecF"/>
    <property type="match status" value="1"/>
</dbReference>
<evidence type="ECO:0000313" key="16">
    <source>
        <dbReference type="EMBL" id="HIU41483.1"/>
    </source>
</evidence>
<evidence type="ECO:0000256" key="9">
    <source>
        <dbReference type="ARBA" id="ARBA00023125"/>
    </source>
</evidence>
<evidence type="ECO:0000256" key="8">
    <source>
        <dbReference type="ARBA" id="ARBA00022840"/>
    </source>
</evidence>
<keyword evidence="8 12" id="KW-0067">ATP-binding</keyword>
<keyword evidence="5 12" id="KW-0235">DNA replication</keyword>
<evidence type="ECO:0000256" key="6">
    <source>
        <dbReference type="ARBA" id="ARBA00022741"/>
    </source>
</evidence>
<keyword evidence="9 12" id="KW-0238">DNA-binding</keyword>
<evidence type="ECO:0000313" key="17">
    <source>
        <dbReference type="Proteomes" id="UP000824082"/>
    </source>
</evidence>
<keyword evidence="7 12" id="KW-0227">DNA damage</keyword>
<evidence type="ECO:0000256" key="14">
    <source>
        <dbReference type="SAM" id="MobiDB-lite"/>
    </source>
</evidence>
<dbReference type="GO" id="GO:0000731">
    <property type="term" value="P:DNA synthesis involved in DNA repair"/>
    <property type="evidence" value="ECO:0007669"/>
    <property type="project" value="TreeGrafter"/>
</dbReference>
<dbReference type="Gene3D" id="3.40.50.300">
    <property type="entry name" value="P-loop containing nucleotide triphosphate hydrolases"/>
    <property type="match status" value="1"/>
</dbReference>
<dbReference type="GO" id="GO:0006302">
    <property type="term" value="P:double-strand break repair"/>
    <property type="evidence" value="ECO:0007669"/>
    <property type="project" value="TreeGrafter"/>
</dbReference>
<dbReference type="GO" id="GO:0006260">
    <property type="term" value="P:DNA replication"/>
    <property type="evidence" value="ECO:0007669"/>
    <property type="project" value="UniProtKB-UniRule"/>
</dbReference>
<keyword evidence="6 12" id="KW-0547">Nucleotide-binding</keyword>
<evidence type="ECO:0000256" key="5">
    <source>
        <dbReference type="ARBA" id="ARBA00022705"/>
    </source>
</evidence>
<evidence type="ECO:0000256" key="3">
    <source>
        <dbReference type="ARBA" id="ARBA00020170"/>
    </source>
</evidence>
<feature type="compositionally biased region" description="Gly residues" evidence="14">
    <location>
        <begin position="389"/>
        <end position="402"/>
    </location>
</feature>
<proteinExistence type="inferred from homology"/>
<evidence type="ECO:0000256" key="7">
    <source>
        <dbReference type="ARBA" id="ARBA00022763"/>
    </source>
</evidence>
<organism evidence="16 17">
    <name type="scientific">Candidatus Egerieicola faecale</name>
    <dbReference type="NCBI Taxonomy" id="2840774"/>
    <lineage>
        <taxon>Bacteria</taxon>
        <taxon>Bacillati</taxon>
        <taxon>Bacillota</taxon>
        <taxon>Clostridia</taxon>
        <taxon>Eubacteriales</taxon>
        <taxon>Oscillospiraceae</taxon>
        <taxon>Oscillospiraceae incertae sedis</taxon>
        <taxon>Candidatus Egerieicola</taxon>
    </lineage>
</organism>
<evidence type="ECO:0000256" key="13">
    <source>
        <dbReference type="RuleBase" id="RU000578"/>
    </source>
</evidence>
<dbReference type="PANTHER" id="PTHR32182:SF0">
    <property type="entry name" value="DNA REPLICATION AND REPAIR PROTEIN RECF"/>
    <property type="match status" value="1"/>
</dbReference>
<reference evidence="16" key="2">
    <citation type="journal article" date="2021" name="PeerJ">
        <title>Extensive microbial diversity within the chicken gut microbiome revealed by metagenomics and culture.</title>
        <authorList>
            <person name="Gilroy R."/>
            <person name="Ravi A."/>
            <person name="Getino M."/>
            <person name="Pursley I."/>
            <person name="Horton D.L."/>
            <person name="Alikhan N.F."/>
            <person name="Baker D."/>
            <person name="Gharbi K."/>
            <person name="Hall N."/>
            <person name="Watson M."/>
            <person name="Adriaenssens E.M."/>
            <person name="Foster-Nyarko E."/>
            <person name="Jarju S."/>
            <person name="Secka A."/>
            <person name="Antonio M."/>
            <person name="Oren A."/>
            <person name="Chaudhuri R.R."/>
            <person name="La Ragione R."/>
            <person name="Hildebrand F."/>
            <person name="Pallen M.J."/>
        </authorList>
    </citation>
    <scope>NUCLEOTIDE SEQUENCE</scope>
    <source>
        <strain evidence="16">4509</strain>
    </source>
</reference>
<dbReference type="InterPro" id="IPR027417">
    <property type="entry name" value="P-loop_NTPase"/>
</dbReference>
<name>A0A9D1IQ59_9FIRM</name>
<feature type="region of interest" description="Disordered" evidence="14">
    <location>
        <begin position="366"/>
        <end position="402"/>
    </location>
</feature>
<dbReference type="Pfam" id="PF02463">
    <property type="entry name" value="SMC_N"/>
    <property type="match status" value="1"/>
</dbReference>
<dbReference type="GO" id="GO:0009432">
    <property type="term" value="P:SOS response"/>
    <property type="evidence" value="ECO:0007669"/>
    <property type="project" value="UniProtKB-UniRule"/>
</dbReference>
<dbReference type="InterPro" id="IPR042174">
    <property type="entry name" value="RecF_2"/>
</dbReference>
<dbReference type="InterPro" id="IPR001238">
    <property type="entry name" value="DNA-binding_RecF"/>
</dbReference>
<dbReference type="PANTHER" id="PTHR32182">
    <property type="entry name" value="DNA REPLICATION AND REPAIR PROTEIN RECF"/>
    <property type="match status" value="1"/>
</dbReference>
<dbReference type="PROSITE" id="PS00618">
    <property type="entry name" value="RECF_2"/>
    <property type="match status" value="1"/>
</dbReference>
<evidence type="ECO:0000256" key="4">
    <source>
        <dbReference type="ARBA" id="ARBA00022490"/>
    </source>
</evidence>
<dbReference type="NCBIfam" id="TIGR00611">
    <property type="entry name" value="recf"/>
    <property type="match status" value="1"/>
</dbReference>
<dbReference type="GO" id="GO:0005524">
    <property type="term" value="F:ATP binding"/>
    <property type="evidence" value="ECO:0007669"/>
    <property type="project" value="UniProtKB-UniRule"/>
</dbReference>
<dbReference type="AlphaFoldDB" id="A0A9D1IQ59"/>
<dbReference type="InterPro" id="IPR018078">
    <property type="entry name" value="DNA-binding_RecF_CS"/>
</dbReference>
<evidence type="ECO:0000259" key="15">
    <source>
        <dbReference type="Pfam" id="PF02463"/>
    </source>
</evidence>
<protein>
    <recommendedName>
        <fullName evidence="3 12">DNA replication and repair protein RecF</fullName>
    </recommendedName>
</protein>
<dbReference type="Gene3D" id="1.20.1050.90">
    <property type="entry name" value="RecF/RecN/SMC, N-terminal domain"/>
    <property type="match status" value="1"/>
</dbReference>
<dbReference type="SUPFAM" id="SSF52540">
    <property type="entry name" value="P-loop containing nucleoside triphosphate hydrolases"/>
    <property type="match status" value="1"/>
</dbReference>
<reference evidence="16" key="1">
    <citation type="submission" date="2020-10" db="EMBL/GenBank/DDBJ databases">
        <authorList>
            <person name="Gilroy R."/>
        </authorList>
    </citation>
    <scope>NUCLEOTIDE SEQUENCE</scope>
    <source>
        <strain evidence="16">4509</strain>
    </source>
</reference>
<keyword evidence="10 12" id="KW-0234">DNA repair</keyword>
<feature type="compositionally biased region" description="Basic and acidic residues" evidence="14">
    <location>
        <begin position="369"/>
        <end position="384"/>
    </location>
</feature>
<comment type="subcellular location">
    <subcellularLocation>
        <location evidence="1 12 13">Cytoplasm</location>
    </subcellularLocation>
</comment>
<dbReference type="GO" id="GO:0003697">
    <property type="term" value="F:single-stranded DNA binding"/>
    <property type="evidence" value="ECO:0007669"/>
    <property type="project" value="UniProtKB-UniRule"/>
</dbReference>
<dbReference type="Proteomes" id="UP000824082">
    <property type="component" value="Unassembled WGS sequence"/>
</dbReference>
<gene>
    <name evidence="12 16" type="primary">recF</name>
    <name evidence="16" type="ORF">IAD19_02925</name>
</gene>
<dbReference type="EMBL" id="DVMX01000057">
    <property type="protein sequence ID" value="HIU41483.1"/>
    <property type="molecule type" value="Genomic_DNA"/>
</dbReference>
<evidence type="ECO:0000256" key="11">
    <source>
        <dbReference type="ARBA" id="ARBA00023236"/>
    </source>
</evidence>
<evidence type="ECO:0000256" key="10">
    <source>
        <dbReference type="ARBA" id="ARBA00023204"/>
    </source>
</evidence>
<comment type="similarity">
    <text evidence="2 12 13">Belongs to the RecF family.</text>
</comment>
<keyword evidence="4 12" id="KW-0963">Cytoplasm</keyword>